<feature type="domain" description="JmjC" evidence="2">
    <location>
        <begin position="421"/>
        <end position="624"/>
    </location>
</feature>
<dbReference type="PANTHER" id="PTHR12461">
    <property type="entry name" value="HYPOXIA-INDUCIBLE FACTOR 1 ALPHA INHIBITOR-RELATED"/>
    <property type="match status" value="1"/>
</dbReference>
<dbReference type="PANTHER" id="PTHR12461:SF99">
    <property type="entry name" value="BIFUNCTIONAL PEPTIDASE AND (3S)-LYSYL HYDROXYLASE JMJD7"/>
    <property type="match status" value="1"/>
</dbReference>
<feature type="region of interest" description="Disordered" evidence="1">
    <location>
        <begin position="315"/>
        <end position="345"/>
    </location>
</feature>
<dbReference type="Proteomes" id="UP001549920">
    <property type="component" value="Unassembled WGS sequence"/>
</dbReference>
<name>A0ABR3HA67_LOXSC</name>
<dbReference type="InterPro" id="IPR003347">
    <property type="entry name" value="JmjC_dom"/>
</dbReference>
<evidence type="ECO:0000259" key="2">
    <source>
        <dbReference type="PROSITE" id="PS51184"/>
    </source>
</evidence>
<accession>A0ABR3HA67</accession>
<proteinExistence type="predicted"/>
<comment type="caution">
    <text evidence="3">The sequence shown here is derived from an EMBL/GenBank/DDBJ whole genome shotgun (WGS) entry which is preliminary data.</text>
</comment>
<reference evidence="3 4" key="1">
    <citation type="submission" date="2024-06" db="EMBL/GenBank/DDBJ databases">
        <title>A chromosome-level genome assembly of beet webworm, Loxostege sticticalis.</title>
        <authorList>
            <person name="Zhang Y."/>
        </authorList>
    </citation>
    <scope>NUCLEOTIDE SEQUENCE [LARGE SCALE GENOMIC DNA]</scope>
    <source>
        <strain evidence="3">AQ026</strain>
        <tissue evidence="3">Whole body</tissue>
    </source>
</reference>
<dbReference type="InterPro" id="IPR032675">
    <property type="entry name" value="LRR_dom_sf"/>
</dbReference>
<dbReference type="EMBL" id="JBEUOH010000023">
    <property type="protein sequence ID" value="KAL0861525.1"/>
    <property type="molecule type" value="Genomic_DNA"/>
</dbReference>
<feature type="compositionally biased region" description="Basic and acidic residues" evidence="1">
    <location>
        <begin position="317"/>
        <end position="327"/>
    </location>
</feature>
<evidence type="ECO:0000313" key="4">
    <source>
        <dbReference type="Proteomes" id="UP001549920"/>
    </source>
</evidence>
<dbReference type="SUPFAM" id="SSF52058">
    <property type="entry name" value="L domain-like"/>
    <property type="match status" value="1"/>
</dbReference>
<dbReference type="SMART" id="SM00558">
    <property type="entry name" value="JmjC"/>
    <property type="match status" value="1"/>
</dbReference>
<dbReference type="Gene3D" id="3.80.10.10">
    <property type="entry name" value="Ribonuclease Inhibitor"/>
    <property type="match status" value="2"/>
</dbReference>
<sequence length="630" mass="72848">MTSVTKLAALKESEETLRKQAKKLARQRNKDTFKRPTHLFMHEKCLTCIPKPKNTGHIIYAYYHNNHITKIENLDLLYNLTHLHLQWNKISKIEGLDKLHGLKKLYLGNNQISVVENLENLKYLEELHIEKQNMNNADGLCFDPRSMLSLGPSLRILNVSENKITDMAWVKPLRRLEVLIAKKNCISDHQSTADHLCMLICLVDANFIGNPMTKKHRYKETIIARCSQLRVLDTVVIHNTNKTFLQSFDKAVRLRQLHEKNKFDENRHGADEFFELNMLPGPRAQSAFSISEFSNQKPKLTAIDSTYTFMPRAFWRNRPEPSPREPVEAPPMEAPPEPKQPSFEATGPPIKGILKKPMPMKYLEKIPDKKVTVALTPNGLADGITAHNGVDYFVMPHETEMTMAEFLDCLEAKRENMIPYIQKQNSNLTEDFGELLSDVEPEVDFASQAFNKRPDAVNFWMGDERAVTSMHKDPYENIYCVIDGYKDFILIPPTDLPFVPYKKYPQAVFKYEGDKWDIVPLSVSSKGEVVEKSGDCSGDSDHELDDSSKTSIPWICIDPLNPDYSKFPFFKKAHRYHVRLSKGDCLYLPSLWFHHVRQSHGCIAVNYWYDMEFDIKYSYFVMLEKLCGWY</sequence>
<dbReference type="Gene3D" id="2.60.120.10">
    <property type="entry name" value="Jelly Rolls"/>
    <property type="match status" value="1"/>
</dbReference>
<evidence type="ECO:0000313" key="3">
    <source>
        <dbReference type="EMBL" id="KAL0861525.1"/>
    </source>
</evidence>
<gene>
    <name evidence="3" type="ORF">ABMA27_009043</name>
</gene>
<dbReference type="InterPro" id="IPR041667">
    <property type="entry name" value="Cupin_8"/>
</dbReference>
<dbReference type="Pfam" id="PF13621">
    <property type="entry name" value="Cupin_8"/>
    <property type="match status" value="1"/>
</dbReference>
<evidence type="ECO:0000256" key="1">
    <source>
        <dbReference type="SAM" id="MobiDB-lite"/>
    </source>
</evidence>
<protein>
    <recommendedName>
        <fullName evidence="2">JmjC domain-containing protein</fullName>
    </recommendedName>
</protein>
<dbReference type="InterPro" id="IPR001611">
    <property type="entry name" value="Leu-rich_rpt"/>
</dbReference>
<feature type="compositionally biased region" description="Pro residues" evidence="1">
    <location>
        <begin position="328"/>
        <end position="339"/>
    </location>
</feature>
<organism evidence="3 4">
    <name type="scientific">Loxostege sticticalis</name>
    <name type="common">Beet webworm moth</name>
    <dbReference type="NCBI Taxonomy" id="481309"/>
    <lineage>
        <taxon>Eukaryota</taxon>
        <taxon>Metazoa</taxon>
        <taxon>Ecdysozoa</taxon>
        <taxon>Arthropoda</taxon>
        <taxon>Hexapoda</taxon>
        <taxon>Insecta</taxon>
        <taxon>Pterygota</taxon>
        <taxon>Neoptera</taxon>
        <taxon>Endopterygota</taxon>
        <taxon>Lepidoptera</taxon>
        <taxon>Glossata</taxon>
        <taxon>Ditrysia</taxon>
        <taxon>Pyraloidea</taxon>
        <taxon>Crambidae</taxon>
        <taxon>Pyraustinae</taxon>
        <taxon>Loxostege</taxon>
    </lineage>
</organism>
<dbReference type="CDD" id="cd21340">
    <property type="entry name" value="PPP1R42"/>
    <property type="match status" value="1"/>
</dbReference>
<dbReference type="InterPro" id="IPR014710">
    <property type="entry name" value="RmlC-like_jellyroll"/>
</dbReference>
<dbReference type="SUPFAM" id="SSF51197">
    <property type="entry name" value="Clavaminate synthase-like"/>
    <property type="match status" value="1"/>
</dbReference>
<dbReference type="PROSITE" id="PS51450">
    <property type="entry name" value="LRR"/>
    <property type="match status" value="3"/>
</dbReference>
<dbReference type="PROSITE" id="PS51184">
    <property type="entry name" value="JMJC"/>
    <property type="match status" value="1"/>
</dbReference>
<keyword evidence="4" id="KW-1185">Reference proteome</keyword>
<dbReference type="SMART" id="SM00365">
    <property type="entry name" value="LRR_SD22"/>
    <property type="match status" value="2"/>
</dbReference>